<organism evidence="6 7">
    <name type="scientific">Actinomadura verrucosospora</name>
    <dbReference type="NCBI Taxonomy" id="46165"/>
    <lineage>
        <taxon>Bacteria</taxon>
        <taxon>Bacillati</taxon>
        <taxon>Actinomycetota</taxon>
        <taxon>Actinomycetes</taxon>
        <taxon>Streptosporangiales</taxon>
        <taxon>Thermomonosporaceae</taxon>
        <taxon>Actinomadura</taxon>
    </lineage>
</organism>
<dbReference type="GO" id="GO:0016765">
    <property type="term" value="F:transferase activity, transferring alkyl or aryl (other than methyl) groups"/>
    <property type="evidence" value="ECO:0007669"/>
    <property type="project" value="InterPro"/>
</dbReference>
<evidence type="ECO:0000256" key="4">
    <source>
        <dbReference type="ARBA" id="ARBA00023136"/>
    </source>
</evidence>
<evidence type="ECO:0000313" key="6">
    <source>
        <dbReference type="EMBL" id="QKG19901.1"/>
    </source>
</evidence>
<dbReference type="InterPro" id="IPR050475">
    <property type="entry name" value="Prenyltransferase_related"/>
</dbReference>
<dbReference type="Pfam" id="PF01040">
    <property type="entry name" value="UbiA"/>
    <property type="match status" value="1"/>
</dbReference>
<keyword evidence="4 5" id="KW-0472">Membrane</keyword>
<dbReference type="Proteomes" id="UP000501240">
    <property type="component" value="Chromosome"/>
</dbReference>
<proteinExistence type="predicted"/>
<evidence type="ECO:0000256" key="3">
    <source>
        <dbReference type="ARBA" id="ARBA00022989"/>
    </source>
</evidence>
<dbReference type="Gene3D" id="1.10.357.140">
    <property type="entry name" value="UbiA prenyltransferase"/>
    <property type="match status" value="1"/>
</dbReference>
<dbReference type="PANTHER" id="PTHR42723">
    <property type="entry name" value="CHLOROPHYLL SYNTHASE"/>
    <property type="match status" value="1"/>
</dbReference>
<feature type="transmembrane region" description="Helical" evidence="5">
    <location>
        <begin position="63"/>
        <end position="83"/>
    </location>
</feature>
<dbReference type="PANTHER" id="PTHR42723:SF1">
    <property type="entry name" value="CHLOROPHYLL SYNTHASE, CHLOROPLASTIC"/>
    <property type="match status" value="1"/>
</dbReference>
<evidence type="ECO:0000256" key="2">
    <source>
        <dbReference type="ARBA" id="ARBA00022692"/>
    </source>
</evidence>
<keyword evidence="3 5" id="KW-1133">Transmembrane helix</keyword>
<feature type="transmembrane region" description="Helical" evidence="5">
    <location>
        <begin position="161"/>
        <end position="180"/>
    </location>
</feature>
<feature type="transmembrane region" description="Helical" evidence="5">
    <location>
        <begin position="116"/>
        <end position="149"/>
    </location>
</feature>
<feature type="transmembrane region" description="Helical" evidence="5">
    <location>
        <begin position="236"/>
        <end position="255"/>
    </location>
</feature>
<feature type="transmembrane region" description="Helical" evidence="5">
    <location>
        <begin position="186"/>
        <end position="207"/>
    </location>
</feature>
<name>A0A7D3ZHR8_ACTVE</name>
<evidence type="ECO:0000256" key="5">
    <source>
        <dbReference type="SAM" id="Phobius"/>
    </source>
</evidence>
<evidence type="ECO:0000313" key="7">
    <source>
        <dbReference type="Proteomes" id="UP000501240"/>
    </source>
</evidence>
<protein>
    <submittedName>
        <fullName evidence="6">Bacteriochlorophyll/chlorophyll synthetase</fullName>
    </submittedName>
</protein>
<reference evidence="6 7" key="1">
    <citation type="submission" date="2020-05" db="EMBL/GenBank/DDBJ databases">
        <title>Actinomadura verrucosospora NRRL-B18236 (PFL_A860) Genome sequencing and assembly.</title>
        <authorList>
            <person name="Samborskyy M."/>
        </authorList>
    </citation>
    <scope>NUCLEOTIDE SEQUENCE [LARGE SCALE GENOMIC DNA]</scope>
    <source>
        <strain evidence="6 7">NRRL:B18236</strain>
    </source>
</reference>
<keyword evidence="2 5" id="KW-0812">Transmembrane</keyword>
<dbReference type="InterPro" id="IPR044878">
    <property type="entry name" value="UbiA_sf"/>
</dbReference>
<feature type="transmembrane region" description="Helical" evidence="5">
    <location>
        <begin position="261"/>
        <end position="280"/>
    </location>
</feature>
<dbReference type="GO" id="GO:0016020">
    <property type="term" value="C:membrane"/>
    <property type="evidence" value="ECO:0007669"/>
    <property type="project" value="UniProtKB-SubCell"/>
</dbReference>
<gene>
    <name evidence="6" type="ORF">ACTIVE_1537</name>
</gene>
<keyword evidence="7" id="KW-1185">Reference proteome</keyword>
<dbReference type="Gene3D" id="1.20.120.1780">
    <property type="entry name" value="UbiA prenyltransferase"/>
    <property type="match status" value="1"/>
</dbReference>
<evidence type="ECO:0000256" key="1">
    <source>
        <dbReference type="ARBA" id="ARBA00004141"/>
    </source>
</evidence>
<dbReference type="EMBL" id="CP053892">
    <property type="protein sequence ID" value="QKG19901.1"/>
    <property type="molecule type" value="Genomic_DNA"/>
</dbReference>
<comment type="subcellular location">
    <subcellularLocation>
        <location evidence="1">Membrane</location>
        <topology evidence="1">Multi-pass membrane protein</topology>
    </subcellularLocation>
</comment>
<accession>A0A7D3ZHR8</accession>
<sequence length="305" mass="31270">MMVVRRNGSAQHGGMTALLIETSPPPLRAFRLTLREARPVVQVAYALRCLVGLRLAWSGRSTVLHAAAVLVCWVAVCVAVYALNGVSDVDADRRNHPSRPIARGDLSAGQVRRAAGWLIAVGLAAAAVAGPALIPVFAAMLAVGVAYSFGPWPLKNTVPGLVFSGTALGALSYLAGWLGGGGGAPTAEAVVCCGGLALWMGLAGTLTKDLADVSGDRLTGRRTLPILVGEERARRIAAAGAVAYAALFVALAAWLAPGHLLTALAVMAGALGVAGQCLATPGQIGRNAYRTFMIAQYAGNALMLE</sequence>
<dbReference type="AlphaFoldDB" id="A0A7D3ZHR8"/>
<dbReference type="InterPro" id="IPR000537">
    <property type="entry name" value="UbiA_prenyltransferase"/>
</dbReference>
<dbReference type="CDD" id="cd13956">
    <property type="entry name" value="PT_UbiA"/>
    <property type="match status" value="1"/>
</dbReference>